<evidence type="ECO:0000313" key="3">
    <source>
        <dbReference type="Proteomes" id="UP001209540"/>
    </source>
</evidence>
<keyword evidence="1" id="KW-1133">Transmembrane helix</keyword>
<reference evidence="2" key="1">
    <citation type="journal article" date="2022" name="IScience">
        <title>Evolution of zygomycete secretomes and the origins of terrestrial fungal ecologies.</title>
        <authorList>
            <person name="Chang Y."/>
            <person name="Wang Y."/>
            <person name="Mondo S."/>
            <person name="Ahrendt S."/>
            <person name="Andreopoulos W."/>
            <person name="Barry K."/>
            <person name="Beard J."/>
            <person name="Benny G.L."/>
            <person name="Blankenship S."/>
            <person name="Bonito G."/>
            <person name="Cuomo C."/>
            <person name="Desiro A."/>
            <person name="Gervers K.A."/>
            <person name="Hundley H."/>
            <person name="Kuo A."/>
            <person name="LaButti K."/>
            <person name="Lang B.F."/>
            <person name="Lipzen A."/>
            <person name="O'Donnell K."/>
            <person name="Pangilinan J."/>
            <person name="Reynolds N."/>
            <person name="Sandor L."/>
            <person name="Smith M.E."/>
            <person name="Tsang A."/>
            <person name="Grigoriev I.V."/>
            <person name="Stajich J.E."/>
            <person name="Spatafora J.W."/>
        </authorList>
    </citation>
    <scope>NUCLEOTIDE SEQUENCE</scope>
    <source>
        <strain evidence="2">RSA 2281</strain>
    </source>
</reference>
<accession>A0AAD5KSI4</accession>
<protein>
    <submittedName>
        <fullName evidence="2">Uncharacterized protein</fullName>
    </submittedName>
</protein>
<evidence type="ECO:0000256" key="1">
    <source>
        <dbReference type="SAM" id="Phobius"/>
    </source>
</evidence>
<dbReference type="AlphaFoldDB" id="A0AAD5KSI4"/>
<feature type="transmembrane region" description="Helical" evidence="1">
    <location>
        <begin position="67"/>
        <end position="85"/>
    </location>
</feature>
<reference evidence="2" key="2">
    <citation type="submission" date="2023-02" db="EMBL/GenBank/DDBJ databases">
        <authorList>
            <consortium name="DOE Joint Genome Institute"/>
            <person name="Mondo S.J."/>
            <person name="Chang Y."/>
            <person name="Wang Y."/>
            <person name="Ahrendt S."/>
            <person name="Andreopoulos W."/>
            <person name="Barry K."/>
            <person name="Beard J."/>
            <person name="Benny G.L."/>
            <person name="Blankenship S."/>
            <person name="Bonito G."/>
            <person name="Cuomo C."/>
            <person name="Desiro A."/>
            <person name="Gervers K.A."/>
            <person name="Hundley H."/>
            <person name="Kuo A."/>
            <person name="LaButti K."/>
            <person name="Lang B.F."/>
            <person name="Lipzen A."/>
            <person name="O'Donnell K."/>
            <person name="Pangilinan J."/>
            <person name="Reynolds N."/>
            <person name="Sandor L."/>
            <person name="Smith M.W."/>
            <person name="Tsang A."/>
            <person name="Grigoriev I.V."/>
            <person name="Stajich J.E."/>
            <person name="Spatafora J.W."/>
        </authorList>
    </citation>
    <scope>NUCLEOTIDE SEQUENCE</scope>
    <source>
        <strain evidence="2">RSA 2281</strain>
    </source>
</reference>
<keyword evidence="3" id="KW-1185">Reference proteome</keyword>
<sequence>MHFLDGLSILFNPLSFIYSNVFLLCEKEKYHQPLFSTTITQQTKSPFSNHDSLVLAFWSSSHGHPGLGSGATTVICALVTALVLPELLTVPSTHLSIHAAVVIQVAVSLAIHIIRLLWYFFESCHPSIYSIPLPCQVAPVWISHLWLSEIVRKFYTNGESLKYFSYNARKPRAFMLFLFIHAHGVSARVLWGSPCVLDRRRYRVLMSFGL</sequence>
<feature type="transmembrane region" description="Helical" evidence="1">
    <location>
        <begin position="97"/>
        <end position="121"/>
    </location>
</feature>
<keyword evidence="1" id="KW-0812">Transmembrane</keyword>
<dbReference type="Proteomes" id="UP001209540">
    <property type="component" value="Unassembled WGS sequence"/>
</dbReference>
<keyword evidence="1" id="KW-0472">Membrane</keyword>
<name>A0AAD5KSI4_9FUNG</name>
<comment type="caution">
    <text evidence="2">The sequence shown here is derived from an EMBL/GenBank/DDBJ whole genome shotgun (WGS) entry which is preliminary data.</text>
</comment>
<evidence type="ECO:0000313" key="2">
    <source>
        <dbReference type="EMBL" id="KAI9274811.1"/>
    </source>
</evidence>
<gene>
    <name evidence="2" type="ORF">BDA99DRAFT_533417</name>
</gene>
<organism evidence="2 3">
    <name type="scientific">Phascolomyces articulosus</name>
    <dbReference type="NCBI Taxonomy" id="60185"/>
    <lineage>
        <taxon>Eukaryota</taxon>
        <taxon>Fungi</taxon>
        <taxon>Fungi incertae sedis</taxon>
        <taxon>Mucoromycota</taxon>
        <taxon>Mucoromycotina</taxon>
        <taxon>Mucoromycetes</taxon>
        <taxon>Mucorales</taxon>
        <taxon>Lichtheimiaceae</taxon>
        <taxon>Phascolomyces</taxon>
    </lineage>
</organism>
<proteinExistence type="predicted"/>
<feature type="transmembrane region" description="Helical" evidence="1">
    <location>
        <begin position="173"/>
        <end position="191"/>
    </location>
</feature>
<dbReference type="EMBL" id="JAIXMP010000004">
    <property type="protein sequence ID" value="KAI9274811.1"/>
    <property type="molecule type" value="Genomic_DNA"/>
</dbReference>